<organism evidence="1">
    <name type="scientific">Brassica cretica</name>
    <name type="common">Mustard</name>
    <dbReference type="NCBI Taxonomy" id="69181"/>
    <lineage>
        <taxon>Eukaryota</taxon>
        <taxon>Viridiplantae</taxon>
        <taxon>Streptophyta</taxon>
        <taxon>Embryophyta</taxon>
        <taxon>Tracheophyta</taxon>
        <taxon>Spermatophyta</taxon>
        <taxon>Magnoliopsida</taxon>
        <taxon>eudicotyledons</taxon>
        <taxon>Gunneridae</taxon>
        <taxon>Pentapetalae</taxon>
        <taxon>rosids</taxon>
        <taxon>malvids</taxon>
        <taxon>Brassicales</taxon>
        <taxon>Brassicaceae</taxon>
        <taxon>Brassiceae</taxon>
        <taxon>Brassica</taxon>
    </lineage>
</organism>
<reference evidence="1" key="1">
    <citation type="submission" date="2019-12" db="EMBL/GenBank/DDBJ databases">
        <title>Genome sequencing and annotation of Brassica cretica.</title>
        <authorList>
            <person name="Studholme D.J."/>
            <person name="Sarris P.F."/>
        </authorList>
    </citation>
    <scope>NUCLEOTIDE SEQUENCE</scope>
    <source>
        <strain evidence="1">PFS-102/07</strain>
        <tissue evidence="1">Leaf</tissue>
    </source>
</reference>
<name>A0A8S9JSQ8_BRACR</name>
<dbReference type="AlphaFoldDB" id="A0A8S9JSQ8"/>
<comment type="caution">
    <text evidence="1">The sequence shown here is derived from an EMBL/GenBank/DDBJ whole genome shotgun (WGS) entry which is preliminary data.</text>
</comment>
<accession>A0A8S9JSQ8</accession>
<dbReference type="EMBL" id="QGKY02000246">
    <property type="protein sequence ID" value="KAF2585205.1"/>
    <property type="molecule type" value="Genomic_DNA"/>
</dbReference>
<sequence>MNPHISSFLTFLHSNALSKGQFDYCIPQLVLSDLKAGLVTDEYKKSDNKDNKPLIKEGRFWIEHSQGRKHTKEDAKTVMIQILNVVAFFHLQGLLKTVWNRILFVPFKEGTSRLKAIYFGFSDYVRPSSLSTLTLSPPRLADAESSTKDMLLLSVDRSDKVTCTKLQSFIEELKQPIYFTTMWSSPS</sequence>
<gene>
    <name evidence="1" type="ORF">F2Q70_00035844</name>
</gene>
<proteinExistence type="predicted"/>
<evidence type="ECO:0000313" key="1">
    <source>
        <dbReference type="EMBL" id="KAF2585205.1"/>
    </source>
</evidence>
<protein>
    <submittedName>
        <fullName evidence="1">Uncharacterized protein</fullName>
    </submittedName>
</protein>